<keyword evidence="2" id="KW-1185">Reference proteome</keyword>
<reference evidence="1 2" key="1">
    <citation type="submission" date="2024-09" db="EMBL/GenBank/DDBJ databases">
        <authorList>
            <person name="Sun Q."/>
            <person name="Mori K."/>
        </authorList>
    </citation>
    <scope>NUCLEOTIDE SEQUENCE [LARGE SCALE GENOMIC DNA]</scope>
    <source>
        <strain evidence="1 2">CGMCC 1.12926</strain>
    </source>
</reference>
<accession>A0ABV6BZQ6</accession>
<evidence type="ECO:0000313" key="2">
    <source>
        <dbReference type="Proteomes" id="UP001589734"/>
    </source>
</evidence>
<organism evidence="1 2">
    <name type="scientific">Flavobacterium procerum</name>
    <dbReference type="NCBI Taxonomy" id="1455569"/>
    <lineage>
        <taxon>Bacteria</taxon>
        <taxon>Pseudomonadati</taxon>
        <taxon>Bacteroidota</taxon>
        <taxon>Flavobacteriia</taxon>
        <taxon>Flavobacteriales</taxon>
        <taxon>Flavobacteriaceae</taxon>
        <taxon>Flavobacterium</taxon>
    </lineage>
</organism>
<comment type="caution">
    <text evidence="1">The sequence shown here is derived from an EMBL/GenBank/DDBJ whole genome shotgun (WGS) entry which is preliminary data.</text>
</comment>
<dbReference type="RefSeq" id="WP_379687138.1">
    <property type="nucleotide sequence ID" value="NZ_JBHLYW010000022.1"/>
</dbReference>
<gene>
    <name evidence="1" type="ORF">ACFFLS_20795</name>
</gene>
<name>A0ABV6BZQ6_9FLAO</name>
<proteinExistence type="predicted"/>
<protein>
    <submittedName>
        <fullName evidence="1">Uncharacterized protein</fullName>
    </submittedName>
</protein>
<evidence type="ECO:0000313" key="1">
    <source>
        <dbReference type="EMBL" id="MFC0079497.1"/>
    </source>
</evidence>
<dbReference type="Proteomes" id="UP001589734">
    <property type="component" value="Unassembled WGS sequence"/>
</dbReference>
<dbReference type="EMBL" id="JBHLYW010000022">
    <property type="protein sequence ID" value="MFC0079497.1"/>
    <property type="molecule type" value="Genomic_DNA"/>
</dbReference>
<sequence length="116" mass="13584">MLTKLPVPDENVSWQQIIDCRSDPDSAARFTALRVWMQDISRQDYTRHEISERIDYLLNEYKMHLKFHKLKYAHSGMRIFVAAAADIIENVVKLNIGKIANTMFSLSEKKNRTLRS</sequence>